<evidence type="ECO:0000313" key="3">
    <source>
        <dbReference type="Proteomes" id="UP001157006"/>
    </source>
</evidence>
<keyword evidence="3" id="KW-1185">Reference proteome</keyword>
<feature type="chain" id="PRO_5043695883" evidence="1">
    <location>
        <begin position="26"/>
        <end position="118"/>
    </location>
</feature>
<dbReference type="Proteomes" id="UP001157006">
    <property type="component" value="Chromosome 4"/>
</dbReference>
<protein>
    <submittedName>
        <fullName evidence="2">Uncharacterized protein</fullName>
    </submittedName>
</protein>
<accession>A0AAV1AFK5</accession>
<evidence type="ECO:0000313" key="2">
    <source>
        <dbReference type="EMBL" id="CAI8609091.1"/>
    </source>
</evidence>
<sequence>MTLFFLNECFFLSLNFFQIFSLSQSKHTNKINLNSNKHKIISSKKKFLLCFEVPFNGIQCSSQDRAVGTCFCSGLVSVSHLIWRWLLSALCFRRADVAVVGFRSSPVTGFVGKRKRRR</sequence>
<name>A0AAV1AFK5_VICFA</name>
<dbReference type="EMBL" id="OX451739">
    <property type="protein sequence ID" value="CAI8609091.1"/>
    <property type="molecule type" value="Genomic_DNA"/>
</dbReference>
<evidence type="ECO:0000256" key="1">
    <source>
        <dbReference type="SAM" id="SignalP"/>
    </source>
</evidence>
<feature type="signal peptide" evidence="1">
    <location>
        <begin position="1"/>
        <end position="25"/>
    </location>
</feature>
<organism evidence="2 3">
    <name type="scientific">Vicia faba</name>
    <name type="common">Broad bean</name>
    <name type="synonym">Faba vulgaris</name>
    <dbReference type="NCBI Taxonomy" id="3906"/>
    <lineage>
        <taxon>Eukaryota</taxon>
        <taxon>Viridiplantae</taxon>
        <taxon>Streptophyta</taxon>
        <taxon>Embryophyta</taxon>
        <taxon>Tracheophyta</taxon>
        <taxon>Spermatophyta</taxon>
        <taxon>Magnoliopsida</taxon>
        <taxon>eudicotyledons</taxon>
        <taxon>Gunneridae</taxon>
        <taxon>Pentapetalae</taxon>
        <taxon>rosids</taxon>
        <taxon>fabids</taxon>
        <taxon>Fabales</taxon>
        <taxon>Fabaceae</taxon>
        <taxon>Papilionoideae</taxon>
        <taxon>50 kb inversion clade</taxon>
        <taxon>NPAAA clade</taxon>
        <taxon>Hologalegina</taxon>
        <taxon>IRL clade</taxon>
        <taxon>Fabeae</taxon>
        <taxon>Vicia</taxon>
    </lineage>
</organism>
<gene>
    <name evidence="2" type="ORF">VFH_IV116600</name>
</gene>
<proteinExistence type="predicted"/>
<reference evidence="2 3" key="1">
    <citation type="submission" date="2023-01" db="EMBL/GenBank/DDBJ databases">
        <authorList>
            <person name="Kreplak J."/>
        </authorList>
    </citation>
    <scope>NUCLEOTIDE SEQUENCE [LARGE SCALE GENOMIC DNA]</scope>
</reference>
<keyword evidence="1" id="KW-0732">Signal</keyword>
<dbReference type="AlphaFoldDB" id="A0AAV1AFK5"/>